<evidence type="ECO:0000256" key="3">
    <source>
        <dbReference type="ARBA" id="ARBA00022679"/>
    </source>
</evidence>
<keyword evidence="3" id="KW-0808">Transferase</keyword>
<dbReference type="InterPro" id="IPR001091">
    <property type="entry name" value="RM_Methyltransferase"/>
</dbReference>
<evidence type="ECO:0000259" key="6">
    <source>
        <dbReference type="Pfam" id="PF01555"/>
    </source>
</evidence>
<keyword evidence="4" id="KW-0680">Restriction system</keyword>
<keyword evidence="2" id="KW-0489">Methyltransferase</keyword>
<evidence type="ECO:0000256" key="4">
    <source>
        <dbReference type="ARBA" id="ARBA00022747"/>
    </source>
</evidence>
<dbReference type="Proteomes" id="UP000596857">
    <property type="component" value="Unassembled WGS sequence"/>
</dbReference>
<dbReference type="PROSITE" id="PS00092">
    <property type="entry name" value="N6_MTASE"/>
    <property type="match status" value="1"/>
</dbReference>
<dbReference type="EMBL" id="WHOB01000060">
    <property type="protein sequence ID" value="NOU81179.1"/>
    <property type="molecule type" value="Genomic_DNA"/>
</dbReference>
<dbReference type="EC" id="2.1.1.-" evidence="5"/>
<evidence type="ECO:0000256" key="5">
    <source>
        <dbReference type="RuleBase" id="RU362026"/>
    </source>
</evidence>
<proteinExistence type="inferred from homology"/>
<dbReference type="InterPro" id="IPR002941">
    <property type="entry name" value="DNA_methylase_N4/N6"/>
</dbReference>
<dbReference type="InterPro" id="IPR029063">
    <property type="entry name" value="SAM-dependent_MTases_sf"/>
</dbReference>
<comment type="similarity">
    <text evidence="1 5">Belongs to the N(4)/N(6)-methyltransferase family.</text>
</comment>
<protein>
    <recommendedName>
        <fullName evidence="5">Methyltransferase</fullName>
        <ecNumber evidence="5">2.1.1.-</ecNumber>
    </recommendedName>
</protein>
<dbReference type="PRINTS" id="PR00508">
    <property type="entry name" value="S21N4MTFRASE"/>
</dbReference>
<feature type="domain" description="DNA methylase N-4/N-6" evidence="6">
    <location>
        <begin position="16"/>
        <end position="214"/>
    </location>
</feature>
<gene>
    <name evidence="7" type="ORF">GC101_20150</name>
</gene>
<organism evidence="7 8">
    <name type="scientific">Paenibacillus phytohabitans</name>
    <dbReference type="NCBI Taxonomy" id="2654978"/>
    <lineage>
        <taxon>Bacteria</taxon>
        <taxon>Bacillati</taxon>
        <taxon>Bacillota</taxon>
        <taxon>Bacilli</taxon>
        <taxon>Bacillales</taxon>
        <taxon>Paenibacillaceae</taxon>
        <taxon>Paenibacillus</taxon>
    </lineage>
</organism>
<dbReference type="Gene3D" id="3.40.50.150">
    <property type="entry name" value="Vaccinia Virus protein VP39"/>
    <property type="match status" value="1"/>
</dbReference>
<evidence type="ECO:0000256" key="2">
    <source>
        <dbReference type="ARBA" id="ARBA00022603"/>
    </source>
</evidence>
<keyword evidence="8" id="KW-1185">Reference proteome</keyword>
<evidence type="ECO:0000313" key="8">
    <source>
        <dbReference type="Proteomes" id="UP000596857"/>
    </source>
</evidence>
<evidence type="ECO:0000256" key="1">
    <source>
        <dbReference type="ARBA" id="ARBA00006594"/>
    </source>
</evidence>
<sequence length="226" mass="26346">MDCVLGSKLYLGDESVDLIITDPPYNLGFAGTNMTKDKKPRFNIIANDKLSIRDYRRFTLEWLREAFRVLKPGRHIYVFIDWRQYPLLFRLMEYVGFSIKNCIVWDKKNFGMGWQYRYQHEFVIFAVKRAKKVRRVGSRSTSDILRVPRISGNKTIHPTEKPNDVILPMIINSSEEQELVVDFFVGSGPVPEISLSNNREFIGFEIDSNYYTTALDRCGKNQEGKV</sequence>
<accession>A0ABX1YKY1</accession>
<evidence type="ECO:0000313" key="7">
    <source>
        <dbReference type="EMBL" id="NOU81179.1"/>
    </source>
</evidence>
<dbReference type="InterPro" id="IPR002052">
    <property type="entry name" value="DNA_methylase_N6_adenine_CS"/>
</dbReference>
<dbReference type="Pfam" id="PF01555">
    <property type="entry name" value="N6_N4_Mtase"/>
    <property type="match status" value="1"/>
</dbReference>
<name>A0ABX1YKY1_9BACL</name>
<comment type="caution">
    <text evidence="7">The sequence shown here is derived from an EMBL/GenBank/DDBJ whole genome shotgun (WGS) entry which is preliminary data.</text>
</comment>
<reference evidence="7 8" key="1">
    <citation type="submission" date="2019-10" db="EMBL/GenBank/DDBJ databases">
        <title>Description of Paenibacillus terricola sp. nov.</title>
        <authorList>
            <person name="Carlier A."/>
            <person name="Qi S."/>
        </authorList>
    </citation>
    <scope>NUCLEOTIDE SEQUENCE [LARGE SCALE GENOMIC DNA]</scope>
    <source>
        <strain evidence="7 8">LMG 31459</strain>
    </source>
</reference>
<dbReference type="SUPFAM" id="SSF53335">
    <property type="entry name" value="S-adenosyl-L-methionine-dependent methyltransferases"/>
    <property type="match status" value="1"/>
</dbReference>